<evidence type="ECO:0000256" key="3">
    <source>
        <dbReference type="ARBA" id="ARBA00023163"/>
    </source>
</evidence>
<keyword evidence="2" id="KW-0238">DNA-binding</keyword>
<evidence type="ECO:0000256" key="2">
    <source>
        <dbReference type="ARBA" id="ARBA00023125"/>
    </source>
</evidence>
<reference evidence="5" key="1">
    <citation type="submission" date="2022-03" db="EMBL/GenBank/DDBJ databases">
        <title>First case of bacteraemia caused by Dielma fastidiosa in a patient hospitalised with diverticulitis.</title>
        <authorList>
            <person name="Forman-Ankjaer B."/>
            <person name="Hvid-Jensen F."/>
            <person name="Kobel C.M."/>
            <person name="Greve T."/>
        </authorList>
    </citation>
    <scope>NUCLEOTIDE SEQUENCE</scope>
    <source>
        <strain evidence="5">AUH_DF_2021</strain>
    </source>
</reference>
<dbReference type="PANTHER" id="PTHR42756">
    <property type="entry name" value="TRANSCRIPTIONAL REGULATOR, MARR"/>
    <property type="match status" value="1"/>
</dbReference>
<evidence type="ECO:0000256" key="1">
    <source>
        <dbReference type="ARBA" id="ARBA00023015"/>
    </source>
</evidence>
<evidence type="ECO:0000313" key="6">
    <source>
        <dbReference type="Proteomes" id="UP001276902"/>
    </source>
</evidence>
<dbReference type="PROSITE" id="PS50995">
    <property type="entry name" value="HTH_MARR_2"/>
    <property type="match status" value="1"/>
</dbReference>
<comment type="caution">
    <text evidence="5">The sequence shown here is derived from an EMBL/GenBank/DDBJ whole genome shotgun (WGS) entry which is preliminary data.</text>
</comment>
<dbReference type="EMBL" id="JALDAW010000016">
    <property type="protein sequence ID" value="MDY5168567.1"/>
    <property type="molecule type" value="Genomic_DNA"/>
</dbReference>
<dbReference type="GO" id="GO:0003677">
    <property type="term" value="F:DNA binding"/>
    <property type="evidence" value="ECO:0007669"/>
    <property type="project" value="UniProtKB-KW"/>
</dbReference>
<protein>
    <submittedName>
        <fullName evidence="5">MarR family transcriptional regulator</fullName>
    </submittedName>
</protein>
<dbReference type="SMART" id="SM00347">
    <property type="entry name" value="HTH_MARR"/>
    <property type="match status" value="1"/>
</dbReference>
<name>A0AB35URP2_9FIRM</name>
<dbReference type="Pfam" id="PF12802">
    <property type="entry name" value="MarR_2"/>
    <property type="match status" value="1"/>
</dbReference>
<proteinExistence type="predicted"/>
<dbReference type="RefSeq" id="WP_118455574.1">
    <property type="nucleotide sequence ID" value="NZ_BAABZA010000010.1"/>
</dbReference>
<gene>
    <name evidence="5" type="ORF">MQE39_10620</name>
</gene>
<dbReference type="InterPro" id="IPR036388">
    <property type="entry name" value="WH-like_DNA-bd_sf"/>
</dbReference>
<dbReference type="Proteomes" id="UP001276902">
    <property type="component" value="Unassembled WGS sequence"/>
</dbReference>
<evidence type="ECO:0000259" key="4">
    <source>
        <dbReference type="PROSITE" id="PS50995"/>
    </source>
</evidence>
<evidence type="ECO:0000313" key="5">
    <source>
        <dbReference type="EMBL" id="MDY5168567.1"/>
    </source>
</evidence>
<accession>A0AB35URP2</accession>
<dbReference type="GeneID" id="94442062"/>
<organism evidence="5 6">
    <name type="scientific">Dielma fastidiosa</name>
    <dbReference type="NCBI Taxonomy" id="1034346"/>
    <lineage>
        <taxon>Bacteria</taxon>
        <taxon>Bacillati</taxon>
        <taxon>Bacillota</taxon>
        <taxon>Erysipelotrichia</taxon>
        <taxon>Erysipelotrichales</taxon>
        <taxon>Erysipelotrichaceae</taxon>
        <taxon>Dielma</taxon>
    </lineage>
</organism>
<keyword evidence="3" id="KW-0804">Transcription</keyword>
<dbReference type="GO" id="GO:0003700">
    <property type="term" value="F:DNA-binding transcription factor activity"/>
    <property type="evidence" value="ECO:0007669"/>
    <property type="project" value="InterPro"/>
</dbReference>
<dbReference type="AlphaFoldDB" id="A0AB35URP2"/>
<sequence>MYQITKAYELLSVGSKGTSLYARWANQCEIGYPELIILYALNAKHRLTQKTITEEFGLIKATVSTVIRDLKKRGLIVLEASKEDRREKLVVFTEDGKKYAENIVRPLLETEERITKKIGDERMEQIIDTLDLFNILFEKELKVVHKK</sequence>
<keyword evidence="1" id="KW-0805">Transcription regulation</keyword>
<dbReference type="PANTHER" id="PTHR42756:SF1">
    <property type="entry name" value="TRANSCRIPTIONAL REPRESSOR OF EMRAB OPERON"/>
    <property type="match status" value="1"/>
</dbReference>
<dbReference type="Gene3D" id="1.10.10.10">
    <property type="entry name" value="Winged helix-like DNA-binding domain superfamily/Winged helix DNA-binding domain"/>
    <property type="match status" value="1"/>
</dbReference>
<dbReference type="InterPro" id="IPR000835">
    <property type="entry name" value="HTH_MarR-typ"/>
</dbReference>
<dbReference type="InterPro" id="IPR036390">
    <property type="entry name" value="WH_DNA-bd_sf"/>
</dbReference>
<feature type="domain" description="HTH marR-type" evidence="4">
    <location>
        <begin position="1"/>
        <end position="135"/>
    </location>
</feature>
<dbReference type="SUPFAM" id="SSF46785">
    <property type="entry name" value="Winged helix' DNA-binding domain"/>
    <property type="match status" value="1"/>
</dbReference>